<gene>
    <name evidence="3" type="ORF">FHW18_000192</name>
</gene>
<evidence type="ECO:0000259" key="2">
    <source>
        <dbReference type="Pfam" id="PF14065"/>
    </source>
</evidence>
<evidence type="ECO:0000256" key="1">
    <source>
        <dbReference type="SAM" id="MobiDB-lite"/>
    </source>
</evidence>
<evidence type="ECO:0000313" key="4">
    <source>
        <dbReference type="Proteomes" id="UP000542125"/>
    </source>
</evidence>
<comment type="caution">
    <text evidence="3">The sequence shown here is derived from an EMBL/GenBank/DDBJ whole genome shotgun (WGS) entry which is preliminary data.</text>
</comment>
<sequence>MSSALAIAAVTAVLRDLLNDGLIRANLSGVLGSAAAVSVLAPDRVVPGSASETSQLNLFLYSVTPNMGWRNEGLPSRDVSGKMRLSNAPLALDLHYLVSAYSGGDLHAEMLLGVAMQVLHETPVLTRERIRAALVPAGGGAATPALRALAASGLADQVELIKVVPEYLTGEDSSKLWSAIQSHFRPTAGYVASVVLIEANEPTRSPLPVLSRGTVDPVTGRDRGVVVEPTLAASVPMLTLAVPPLRQPVARIGDVVELQGQRLDGTARDVVLSHDRYQIDQVVMAMAAGAALADDRATRVRFELDAALADTLPVGMYRVRARITPAAPPTPPPPTPATEPRARSTNDVSLVLAPQITNLPLTVTRDAAGSASFDIDFVPALRAGQQAVLVLGSAQYLPRERSLPARTLSFVIPDAPIGNHLARLRIDGIDSPIVDLSADPPATPTFLDQRVEIT</sequence>
<accession>A0A7Y9IPY5</accession>
<keyword evidence="4" id="KW-1185">Reference proteome</keyword>
<name>A0A7Y9IPY5_9BURK</name>
<dbReference type="Proteomes" id="UP000542125">
    <property type="component" value="Unassembled WGS sequence"/>
</dbReference>
<protein>
    <recommendedName>
        <fullName evidence="2">Pvc16 N-terminal domain-containing protein</fullName>
    </recommendedName>
</protein>
<dbReference type="EMBL" id="JACBYR010000001">
    <property type="protein sequence ID" value="NYE80921.1"/>
    <property type="molecule type" value="Genomic_DNA"/>
</dbReference>
<feature type="domain" description="Pvc16 N-terminal" evidence="2">
    <location>
        <begin position="9"/>
        <end position="210"/>
    </location>
</feature>
<evidence type="ECO:0000313" key="3">
    <source>
        <dbReference type="EMBL" id="NYE80921.1"/>
    </source>
</evidence>
<dbReference type="InterPro" id="IPR025351">
    <property type="entry name" value="Pvc16_N"/>
</dbReference>
<dbReference type="RefSeq" id="WP_179582462.1">
    <property type="nucleotide sequence ID" value="NZ_JACBYR010000001.1"/>
</dbReference>
<reference evidence="3 4" key="1">
    <citation type="submission" date="2020-07" db="EMBL/GenBank/DDBJ databases">
        <title>Genomic Encyclopedia of Type Strains, Phase IV (KMG-V): Genome sequencing to study the core and pangenomes of soil and plant-associated prokaryotes.</title>
        <authorList>
            <person name="Whitman W."/>
        </authorList>
    </citation>
    <scope>NUCLEOTIDE SEQUENCE [LARGE SCALE GENOMIC DNA]</scope>
    <source>
        <strain evidence="3 4">SAS40</strain>
    </source>
</reference>
<proteinExistence type="predicted"/>
<feature type="region of interest" description="Disordered" evidence="1">
    <location>
        <begin position="323"/>
        <end position="343"/>
    </location>
</feature>
<organism evidence="3 4">
    <name type="scientific">Pigmentiphaga litoralis</name>
    <dbReference type="NCBI Taxonomy" id="516702"/>
    <lineage>
        <taxon>Bacteria</taxon>
        <taxon>Pseudomonadati</taxon>
        <taxon>Pseudomonadota</taxon>
        <taxon>Betaproteobacteria</taxon>
        <taxon>Burkholderiales</taxon>
        <taxon>Alcaligenaceae</taxon>
        <taxon>Pigmentiphaga</taxon>
    </lineage>
</organism>
<dbReference type="AlphaFoldDB" id="A0A7Y9IPY5"/>
<feature type="compositionally biased region" description="Pro residues" evidence="1">
    <location>
        <begin position="326"/>
        <end position="337"/>
    </location>
</feature>
<dbReference type="Pfam" id="PF14065">
    <property type="entry name" value="Pvc16_N"/>
    <property type="match status" value="1"/>
</dbReference>